<dbReference type="OrthoDB" id="1306409at2759"/>
<name>A0A1S4DPU4_TOBAC</name>
<dbReference type="RefSeq" id="XP_016515160.1">
    <property type="nucleotide sequence ID" value="XM_016659674.1"/>
</dbReference>
<evidence type="ECO:0000256" key="1">
    <source>
        <dbReference type="SAM" id="MobiDB-lite"/>
    </source>
</evidence>
<organism evidence="3">
    <name type="scientific">Nicotiana tabacum</name>
    <name type="common">Common tobacco</name>
    <dbReference type="NCBI Taxonomy" id="4097"/>
    <lineage>
        <taxon>Eukaryota</taxon>
        <taxon>Viridiplantae</taxon>
        <taxon>Streptophyta</taxon>
        <taxon>Embryophyta</taxon>
        <taxon>Tracheophyta</taxon>
        <taxon>Spermatophyta</taxon>
        <taxon>Magnoliopsida</taxon>
        <taxon>eudicotyledons</taxon>
        <taxon>Gunneridae</taxon>
        <taxon>Pentapetalae</taxon>
        <taxon>asterids</taxon>
        <taxon>lamiids</taxon>
        <taxon>Solanales</taxon>
        <taxon>Solanaceae</taxon>
        <taxon>Nicotianoideae</taxon>
        <taxon>Nicotianeae</taxon>
        <taxon>Nicotiana</taxon>
    </lineage>
</organism>
<feature type="region of interest" description="Disordered" evidence="1">
    <location>
        <begin position="162"/>
        <end position="212"/>
    </location>
</feature>
<proteinExistence type="predicted"/>
<protein>
    <recommendedName>
        <fullName evidence="5">Serine/threonine-protein phosphatase 7 long form homolog</fullName>
    </recommendedName>
</protein>
<gene>
    <name evidence="3 4" type="primary">LOC107831874</name>
</gene>
<dbReference type="RefSeq" id="XP_016515159.1">
    <property type="nucleotide sequence ID" value="XM_016659673.1"/>
</dbReference>
<reference key="1">
    <citation type="journal article" date="2014" name="Nat. Commun.">
        <title>The tobacco genome sequence and its comparison with those of tomato and potato.</title>
        <authorList>
            <person name="Sierro N."/>
            <person name="Battey J.N."/>
            <person name="Ouadi S."/>
            <person name="Bakaher N."/>
            <person name="Bovet L."/>
            <person name="Willig A."/>
            <person name="Goepfert S."/>
            <person name="Peitsch M.C."/>
            <person name="Ivanov N.V."/>
        </authorList>
    </citation>
    <scope>NUCLEOTIDE SEQUENCE [LARGE SCALE GENOMIC DNA]</scope>
    <source>
        <strain>cv. TN90</strain>
    </source>
</reference>
<dbReference type="PaxDb" id="4097-A0A1S4DPU4"/>
<feature type="compositionally biased region" description="Basic residues" evidence="1">
    <location>
        <begin position="168"/>
        <end position="186"/>
    </location>
</feature>
<dbReference type="Proteomes" id="UP000790787">
    <property type="component" value="Chromosome 13"/>
</dbReference>
<sequence>MMYFDVGEHHATKRVLRQFHHPQGIPGEPAWVPMHYQRDDRTRVDDKFVRWLEAQVHIWDQREDLIPPPPSQIHEAIIELYMSWYRCHTRLMIGNPIHVLGNRYRPYAGKHETLEMQQHGDNAAVVEYGQQVEELALQTLQRARDGTRLDHEAEYAAPEEYHQGRPVPRGRSRARARTAPRGRAVPRGRVALQGRGGRRGGGPQQGGVEAPVDPHVEAHDEDLGDDQPGYFPQLDEPSSSMPLYSLLLSLPASQVTASDTLLITGTFDGDVDQFFFRPIDHS</sequence>
<keyword evidence="2" id="KW-1185">Reference proteome</keyword>
<evidence type="ECO:0000313" key="3">
    <source>
        <dbReference type="RefSeq" id="XP_016515159.1"/>
    </source>
</evidence>
<dbReference type="AlphaFoldDB" id="A0A1S4DPU4"/>
<accession>A0A1S4DPU4</accession>
<dbReference type="KEGG" id="nta:107831874"/>
<evidence type="ECO:0000313" key="2">
    <source>
        <dbReference type="Proteomes" id="UP000790787"/>
    </source>
</evidence>
<reference evidence="3 4" key="2">
    <citation type="submission" date="2025-04" db="UniProtKB">
        <authorList>
            <consortium name="RefSeq"/>
        </authorList>
    </citation>
    <scope>IDENTIFICATION</scope>
</reference>
<evidence type="ECO:0000313" key="4">
    <source>
        <dbReference type="RefSeq" id="XP_016515160.1"/>
    </source>
</evidence>
<dbReference type="GeneID" id="107831874"/>
<evidence type="ECO:0008006" key="5">
    <source>
        <dbReference type="Google" id="ProtNLM"/>
    </source>
</evidence>